<accession>A0A9K3KWT7</accession>
<comment type="caution">
    <text evidence="2">The sequence shown here is derived from an EMBL/GenBank/DDBJ whole genome shotgun (WGS) entry which is preliminary data.</text>
</comment>
<dbReference type="InterPro" id="IPR003593">
    <property type="entry name" value="AAA+_ATPase"/>
</dbReference>
<organism evidence="2 3">
    <name type="scientific">Nitzschia inconspicua</name>
    <dbReference type="NCBI Taxonomy" id="303405"/>
    <lineage>
        <taxon>Eukaryota</taxon>
        <taxon>Sar</taxon>
        <taxon>Stramenopiles</taxon>
        <taxon>Ochrophyta</taxon>
        <taxon>Bacillariophyta</taxon>
        <taxon>Bacillariophyceae</taxon>
        <taxon>Bacillariophycidae</taxon>
        <taxon>Bacillariales</taxon>
        <taxon>Bacillariaceae</taxon>
        <taxon>Nitzschia</taxon>
    </lineage>
</organism>
<proteinExistence type="predicted"/>
<dbReference type="Pfam" id="PF00004">
    <property type="entry name" value="AAA"/>
    <property type="match status" value="1"/>
</dbReference>
<sequence length="574" mass="62798">MAAEYTDLHELAKGWKAAIARATDPATKHEAQIRNDRGNLPLHSATSFRAPIEVAEALLQAYPEAASITNNYGNLPLHFTAWKKGPLEVEKLLLKIYPEGAAQKNNHGNLPLHYAAHYNAPLEVVEALYNAYPQGATQKNNDNNTPLDLAIADGASPNVVSLLQGKSVPPTEDELLEKAKRRYEAAERELARHMSESHGTTEEMEEVLGLLMDIYEGHPHALYSAGINPETAGTMESMMEEVRKAAAADNTHIGGVEDNFLARNENEEEAQLIEDALCPPDDTVEIALSKLVGLEAVKNQIRGMRRTMELVKTNHGGKIAHPSHIVLEGNPGVGKSTVATILAQVLFEIGVVKTENFVTVGRYDLIDRKSEARTITKTRKVLERAKGGVLVLSEAYTLLPSTARPRGRDHGGAALREIARTLPTGNPLVILTGGALELQRILSSEIGFKSHFLTRIEFADPTPSQIARIFMGKMNEKGLVPGDGVTVDYLAELISTNTDEDWRLERNGRIADLLLNGVRAELRKRFHFNDESSKLSFSPIKMMSPGASSRMPAATPDEVFVTVEDVQNAIVNGM</sequence>
<evidence type="ECO:0000313" key="3">
    <source>
        <dbReference type="Proteomes" id="UP000693970"/>
    </source>
</evidence>
<dbReference type="Proteomes" id="UP000693970">
    <property type="component" value="Unassembled WGS sequence"/>
</dbReference>
<dbReference type="SMART" id="SM00382">
    <property type="entry name" value="AAA"/>
    <property type="match status" value="1"/>
</dbReference>
<keyword evidence="3" id="KW-1185">Reference proteome</keyword>
<reference evidence="2" key="1">
    <citation type="journal article" date="2021" name="Sci. Rep.">
        <title>Diploid genomic architecture of Nitzschia inconspicua, an elite biomass production diatom.</title>
        <authorList>
            <person name="Oliver A."/>
            <person name="Podell S."/>
            <person name="Pinowska A."/>
            <person name="Traller J.C."/>
            <person name="Smith S.R."/>
            <person name="McClure R."/>
            <person name="Beliaev A."/>
            <person name="Bohutskyi P."/>
            <person name="Hill E.A."/>
            <person name="Rabines A."/>
            <person name="Zheng H."/>
            <person name="Allen L.Z."/>
            <person name="Kuo A."/>
            <person name="Grigoriev I.V."/>
            <person name="Allen A.E."/>
            <person name="Hazlebeck D."/>
            <person name="Allen E.E."/>
        </authorList>
    </citation>
    <scope>NUCLEOTIDE SEQUENCE</scope>
    <source>
        <strain evidence="2">Hildebrandi</strain>
    </source>
</reference>
<dbReference type="PANTHER" id="PTHR43392">
    <property type="entry name" value="AAA-TYPE ATPASE FAMILY PROTEIN / ANKYRIN REPEAT FAMILY PROTEIN"/>
    <property type="match status" value="1"/>
</dbReference>
<dbReference type="InterPro" id="IPR003959">
    <property type="entry name" value="ATPase_AAA_core"/>
</dbReference>
<reference evidence="2" key="2">
    <citation type="submission" date="2021-04" db="EMBL/GenBank/DDBJ databases">
        <authorList>
            <person name="Podell S."/>
        </authorList>
    </citation>
    <scope>NUCLEOTIDE SEQUENCE</scope>
    <source>
        <strain evidence="2">Hildebrandi</strain>
    </source>
</reference>
<dbReference type="PANTHER" id="PTHR43392:SF2">
    <property type="entry name" value="AAA-TYPE ATPASE FAMILY PROTEIN _ ANKYRIN REPEAT FAMILY PROTEIN"/>
    <property type="match status" value="1"/>
</dbReference>
<dbReference type="SMART" id="SM00248">
    <property type="entry name" value="ANK"/>
    <property type="match status" value="4"/>
</dbReference>
<dbReference type="GO" id="GO:0016887">
    <property type="term" value="F:ATP hydrolysis activity"/>
    <property type="evidence" value="ECO:0007669"/>
    <property type="project" value="InterPro"/>
</dbReference>
<gene>
    <name evidence="2" type="ORF">IV203_010031</name>
</gene>
<evidence type="ECO:0000259" key="1">
    <source>
        <dbReference type="SMART" id="SM00382"/>
    </source>
</evidence>
<feature type="domain" description="AAA+ ATPase" evidence="1">
    <location>
        <begin position="321"/>
        <end position="462"/>
    </location>
</feature>
<dbReference type="InterPro" id="IPR050773">
    <property type="entry name" value="CbxX/CfxQ_RuBisCO_ESX"/>
</dbReference>
<evidence type="ECO:0000313" key="2">
    <source>
        <dbReference type="EMBL" id="KAG7350671.1"/>
    </source>
</evidence>
<dbReference type="EMBL" id="JAGRRH010000018">
    <property type="protein sequence ID" value="KAG7350671.1"/>
    <property type="molecule type" value="Genomic_DNA"/>
</dbReference>
<dbReference type="OrthoDB" id="70570at2759"/>
<dbReference type="Pfam" id="PF13857">
    <property type="entry name" value="Ank_5"/>
    <property type="match status" value="1"/>
</dbReference>
<protein>
    <submittedName>
        <fullName evidence="2">Sporulation protein K-like protein</fullName>
    </submittedName>
</protein>
<name>A0A9K3KWT7_9STRA</name>
<dbReference type="AlphaFoldDB" id="A0A9K3KWT7"/>
<dbReference type="InterPro" id="IPR002110">
    <property type="entry name" value="Ankyrin_rpt"/>
</dbReference>
<dbReference type="CDD" id="cd00009">
    <property type="entry name" value="AAA"/>
    <property type="match status" value="1"/>
</dbReference>
<dbReference type="GO" id="GO:0005524">
    <property type="term" value="F:ATP binding"/>
    <property type="evidence" value="ECO:0007669"/>
    <property type="project" value="InterPro"/>
</dbReference>